<comment type="caution">
    <text evidence="1">The sequence shown here is derived from an EMBL/GenBank/DDBJ whole genome shotgun (WGS) entry which is preliminary data.</text>
</comment>
<protein>
    <submittedName>
        <fullName evidence="1">Uncharacterized protein</fullName>
    </submittedName>
</protein>
<accession>A0AAU9PRA5</accession>
<evidence type="ECO:0000313" key="2">
    <source>
        <dbReference type="Proteomes" id="UP001157418"/>
    </source>
</evidence>
<keyword evidence="2" id="KW-1185">Reference proteome</keyword>
<name>A0AAU9PRA5_9ASTR</name>
<proteinExistence type="predicted"/>
<evidence type="ECO:0000313" key="1">
    <source>
        <dbReference type="EMBL" id="CAH1452055.1"/>
    </source>
</evidence>
<reference evidence="1 2" key="1">
    <citation type="submission" date="2022-01" db="EMBL/GenBank/DDBJ databases">
        <authorList>
            <person name="Xiong W."/>
            <person name="Schranz E."/>
        </authorList>
    </citation>
    <scope>NUCLEOTIDE SEQUENCE [LARGE SCALE GENOMIC DNA]</scope>
</reference>
<dbReference type="Proteomes" id="UP001157418">
    <property type="component" value="Unassembled WGS sequence"/>
</dbReference>
<organism evidence="1 2">
    <name type="scientific">Lactuca virosa</name>
    <dbReference type="NCBI Taxonomy" id="75947"/>
    <lineage>
        <taxon>Eukaryota</taxon>
        <taxon>Viridiplantae</taxon>
        <taxon>Streptophyta</taxon>
        <taxon>Embryophyta</taxon>
        <taxon>Tracheophyta</taxon>
        <taxon>Spermatophyta</taxon>
        <taxon>Magnoliopsida</taxon>
        <taxon>eudicotyledons</taxon>
        <taxon>Gunneridae</taxon>
        <taxon>Pentapetalae</taxon>
        <taxon>asterids</taxon>
        <taxon>campanulids</taxon>
        <taxon>Asterales</taxon>
        <taxon>Asteraceae</taxon>
        <taxon>Cichorioideae</taxon>
        <taxon>Cichorieae</taxon>
        <taxon>Lactucinae</taxon>
        <taxon>Lactuca</taxon>
    </lineage>
</organism>
<gene>
    <name evidence="1" type="ORF">LVIROSA_LOCUS37379</name>
</gene>
<dbReference type="EMBL" id="CAKMRJ010005745">
    <property type="protein sequence ID" value="CAH1452055.1"/>
    <property type="molecule type" value="Genomic_DNA"/>
</dbReference>
<dbReference type="AlphaFoldDB" id="A0AAU9PRA5"/>
<sequence length="117" mass="13145">MLVIIDEPFSHLKAQAPTAEAYDALSKQINMSFQRVLEWLNELQGDARLASDVGHSNAIGGEGVSKREIPIQWKHVSEFVLEDELFDEEILEVENLEPLELGDEEDEDLVENAILGL</sequence>